<accession>A0A8J2S0T7</accession>
<dbReference type="PROSITE" id="PS50176">
    <property type="entry name" value="ARM_REPEAT"/>
    <property type="match status" value="2"/>
</dbReference>
<gene>
    <name evidence="3" type="ORF">DGAL_LOCUS16410</name>
</gene>
<evidence type="ECO:0000313" key="3">
    <source>
        <dbReference type="EMBL" id="CAH0112641.1"/>
    </source>
</evidence>
<dbReference type="InterPro" id="IPR011989">
    <property type="entry name" value="ARM-like"/>
</dbReference>
<dbReference type="OrthoDB" id="449062at2759"/>
<organism evidence="3 4">
    <name type="scientific">Daphnia galeata</name>
    <dbReference type="NCBI Taxonomy" id="27404"/>
    <lineage>
        <taxon>Eukaryota</taxon>
        <taxon>Metazoa</taxon>
        <taxon>Ecdysozoa</taxon>
        <taxon>Arthropoda</taxon>
        <taxon>Crustacea</taxon>
        <taxon>Branchiopoda</taxon>
        <taxon>Diplostraca</taxon>
        <taxon>Cladocera</taxon>
        <taxon>Anomopoda</taxon>
        <taxon>Daphniidae</taxon>
        <taxon>Daphnia</taxon>
    </lineage>
</organism>
<dbReference type="AlphaFoldDB" id="A0A8J2S0T7"/>
<keyword evidence="1" id="KW-0677">Repeat</keyword>
<dbReference type="SMART" id="SM00185">
    <property type="entry name" value="ARM"/>
    <property type="match status" value="5"/>
</dbReference>
<sequence length="467" mass="51757">MVKVITQETFDAVVKENVEEFEMELEEARKDAIQQFVAQGVDLTNIVTNGPGEGGQTHSIVVTLTNLSKQLDNEVLEDAEVMKSLEELEKECNIDLAHRIMAEKNGAFPLIVRCLKHYQKNSDLRDQCLKTMASLIQGYPDIVTHEGIELLCTVLDEDSSLSTVTLVLNVLCHSCRMHENNRESFMANFKLAARIRKLLESPPTRNQAEVVVKCCQLIRAVVSDDDVRVEFGRAHEYACMIAEQENGLELLTSLLTEFQTEKTVISELLPTLSRLAVRNEFCQKIVELGGLEFVMDVLAKYYEDKELVESSFFLIKSLAGNDDVKREVSKGNAVPLIAAALGRHKCVTSLAEMGCAAIGALCLRTPDNAAAFVANGVGQLVVDILKTHKLKVGVERQASMAIRNIVSRRKDLTTVFIEAGVEDLLQTAMKRSQRAPTVEIKAALRDLGCHVQLHEEWTGKGGANMTN</sequence>
<keyword evidence="4" id="KW-1185">Reference proteome</keyword>
<evidence type="ECO:0000313" key="4">
    <source>
        <dbReference type="Proteomes" id="UP000789390"/>
    </source>
</evidence>
<comment type="caution">
    <text evidence="3">The sequence shown here is derived from an EMBL/GenBank/DDBJ whole genome shotgun (WGS) entry which is preliminary data.</text>
</comment>
<evidence type="ECO:0000256" key="2">
    <source>
        <dbReference type="PROSITE-ProRule" id="PRU00259"/>
    </source>
</evidence>
<protein>
    <recommendedName>
        <fullName evidence="5">Armadillo repeat-containing protein 6</fullName>
    </recommendedName>
</protein>
<dbReference type="Proteomes" id="UP000789390">
    <property type="component" value="Unassembled WGS sequence"/>
</dbReference>
<feature type="repeat" description="ARM" evidence="2">
    <location>
        <begin position="246"/>
        <end position="290"/>
    </location>
</feature>
<name>A0A8J2S0T7_9CRUS</name>
<proteinExistence type="predicted"/>
<dbReference type="InterPro" id="IPR016024">
    <property type="entry name" value="ARM-type_fold"/>
</dbReference>
<dbReference type="PANTHER" id="PTHR22895">
    <property type="entry name" value="ARMADILLO REPEAT-CONTAINING PROTEIN 6"/>
    <property type="match status" value="1"/>
</dbReference>
<dbReference type="InterPro" id="IPR000225">
    <property type="entry name" value="Armadillo"/>
</dbReference>
<dbReference type="Gene3D" id="1.25.10.10">
    <property type="entry name" value="Leucine-rich Repeat Variant"/>
    <property type="match status" value="2"/>
</dbReference>
<dbReference type="SUPFAM" id="SSF48371">
    <property type="entry name" value="ARM repeat"/>
    <property type="match status" value="1"/>
</dbReference>
<reference evidence="3" key="1">
    <citation type="submission" date="2021-11" db="EMBL/GenBank/DDBJ databases">
        <authorList>
            <person name="Schell T."/>
        </authorList>
    </citation>
    <scope>NUCLEOTIDE SEQUENCE</scope>
    <source>
        <strain evidence="3">M5</strain>
    </source>
</reference>
<dbReference type="GO" id="GO:0002244">
    <property type="term" value="P:hematopoietic progenitor cell differentiation"/>
    <property type="evidence" value="ECO:0007669"/>
    <property type="project" value="TreeGrafter"/>
</dbReference>
<feature type="repeat" description="ARM" evidence="2">
    <location>
        <begin position="376"/>
        <end position="420"/>
    </location>
</feature>
<evidence type="ECO:0008006" key="5">
    <source>
        <dbReference type="Google" id="ProtNLM"/>
    </source>
</evidence>
<dbReference type="PANTHER" id="PTHR22895:SF0">
    <property type="entry name" value="ARMADILLO REPEAT-CONTAINING PROTEIN 6"/>
    <property type="match status" value="1"/>
</dbReference>
<dbReference type="EMBL" id="CAKKLH010000329">
    <property type="protein sequence ID" value="CAH0112641.1"/>
    <property type="molecule type" value="Genomic_DNA"/>
</dbReference>
<evidence type="ECO:0000256" key="1">
    <source>
        <dbReference type="ARBA" id="ARBA00022737"/>
    </source>
</evidence>